<organism evidence="2 3">
    <name type="scientific">Streptomyces rugosispiralis</name>
    <dbReference type="NCBI Taxonomy" id="2967341"/>
    <lineage>
        <taxon>Bacteria</taxon>
        <taxon>Bacillati</taxon>
        <taxon>Actinomycetota</taxon>
        <taxon>Actinomycetes</taxon>
        <taxon>Kitasatosporales</taxon>
        <taxon>Streptomycetaceae</taxon>
        <taxon>Streptomyces</taxon>
    </lineage>
</organism>
<dbReference type="InterPro" id="IPR011051">
    <property type="entry name" value="RmlC_Cupin_sf"/>
</dbReference>
<dbReference type="SUPFAM" id="SSF51182">
    <property type="entry name" value="RmlC-like cupins"/>
    <property type="match status" value="1"/>
</dbReference>
<proteinExistence type="predicted"/>
<evidence type="ECO:0000256" key="1">
    <source>
        <dbReference type="SAM" id="MobiDB-lite"/>
    </source>
</evidence>
<dbReference type="InterPro" id="IPR036188">
    <property type="entry name" value="FAD/NAD-bd_sf"/>
</dbReference>
<name>A0ABT1V6P8_9ACTN</name>
<dbReference type="PANTHER" id="PTHR11019:SF199">
    <property type="entry name" value="HTH-TYPE TRANSCRIPTIONAL REGULATOR NIMR"/>
    <property type="match status" value="1"/>
</dbReference>
<reference evidence="2 3" key="1">
    <citation type="submission" date="2022-07" db="EMBL/GenBank/DDBJ databases">
        <authorList>
            <person name="Phongsopitanun W."/>
            <person name="Tanasupawat S."/>
        </authorList>
    </citation>
    <scope>NUCLEOTIDE SEQUENCE [LARGE SCALE GENOMIC DNA]</scope>
    <source>
        <strain evidence="2 3">RCU-064</strain>
    </source>
</reference>
<dbReference type="CDD" id="cd06124">
    <property type="entry name" value="cupin_NimR-like_N"/>
    <property type="match status" value="1"/>
</dbReference>
<dbReference type="InterPro" id="IPR014710">
    <property type="entry name" value="RmlC-like_jellyroll"/>
</dbReference>
<accession>A0ABT1V6P8</accession>
<dbReference type="RefSeq" id="WP_256653908.1">
    <property type="nucleotide sequence ID" value="NZ_JANIAA010000031.1"/>
</dbReference>
<keyword evidence="3" id="KW-1185">Reference proteome</keyword>
<evidence type="ECO:0000313" key="3">
    <source>
        <dbReference type="Proteomes" id="UP001204746"/>
    </source>
</evidence>
<dbReference type="PANTHER" id="PTHR11019">
    <property type="entry name" value="HTH-TYPE TRANSCRIPTIONAL REGULATOR NIMR"/>
    <property type="match status" value="1"/>
</dbReference>
<protein>
    <recommendedName>
        <fullName evidence="4">AraC family transcriptional regulator</fullName>
    </recommendedName>
</protein>
<sequence length="225" mass="24268">MPETRQEASPPPPVTPRKASPRSGGGRLPHGYRLDAHSHPQGQLVYAAAGALATTTERGTWVAPANRVTWTPPGFDHSHRFYGRTDARLVVIPAEPCDALVAHPSVFAVSPLLREALLALTDPALLTGYSETCLRHVWNYQAYATWITELIHNAGDASHEGEFRKQIARAELERQFNSPTANRLFGELAAGVNEDPGRMGTRGEGGWPSGYRDADGSGADVPASV</sequence>
<comment type="caution">
    <text evidence="2">The sequence shown here is derived from an EMBL/GenBank/DDBJ whole genome shotgun (WGS) entry which is preliminary data.</text>
</comment>
<dbReference type="EMBL" id="JANIAA010000031">
    <property type="protein sequence ID" value="MCQ8193058.1"/>
    <property type="molecule type" value="Genomic_DNA"/>
</dbReference>
<dbReference type="Gene3D" id="2.60.120.10">
    <property type="entry name" value="Jelly Rolls"/>
    <property type="match status" value="1"/>
</dbReference>
<gene>
    <name evidence="2" type="ORF">NP777_33345</name>
</gene>
<dbReference type="Gene3D" id="3.50.50.60">
    <property type="entry name" value="FAD/NAD(P)-binding domain"/>
    <property type="match status" value="1"/>
</dbReference>
<feature type="region of interest" description="Disordered" evidence="1">
    <location>
        <begin position="1"/>
        <end position="34"/>
    </location>
</feature>
<feature type="region of interest" description="Disordered" evidence="1">
    <location>
        <begin position="193"/>
        <end position="225"/>
    </location>
</feature>
<dbReference type="Gene3D" id="3.30.9.10">
    <property type="entry name" value="D-Amino Acid Oxidase, subunit A, domain 2"/>
    <property type="match status" value="1"/>
</dbReference>
<evidence type="ECO:0008006" key="4">
    <source>
        <dbReference type="Google" id="ProtNLM"/>
    </source>
</evidence>
<evidence type="ECO:0000313" key="2">
    <source>
        <dbReference type="EMBL" id="MCQ8193058.1"/>
    </source>
</evidence>
<dbReference type="Proteomes" id="UP001204746">
    <property type="component" value="Unassembled WGS sequence"/>
</dbReference>